<reference evidence="1" key="1">
    <citation type="submission" date="2023-02" db="EMBL/GenBank/DDBJ databases">
        <title>Tahibacter soli sp. nov. isolated from soil.</title>
        <authorList>
            <person name="Baek J.H."/>
            <person name="Lee J.K."/>
            <person name="Choi D.G."/>
            <person name="Jeon C.O."/>
        </authorList>
    </citation>
    <scope>NUCLEOTIDE SEQUENCE</scope>
    <source>
        <strain evidence="1">BL</strain>
    </source>
</reference>
<dbReference type="Proteomes" id="UP001139971">
    <property type="component" value="Unassembled WGS sequence"/>
</dbReference>
<comment type="caution">
    <text evidence="1">The sequence shown here is derived from an EMBL/GenBank/DDBJ whole genome shotgun (WGS) entry which is preliminary data.</text>
</comment>
<sequence>MFQRHVLASMLDQLRDAIATRDANAVGLLRDTSTVLDSTPPIAAIVCAAARAGRCSTSGRISANRRAGRPI</sequence>
<dbReference type="AlphaFoldDB" id="A0A9X3YHV9"/>
<evidence type="ECO:0000313" key="1">
    <source>
        <dbReference type="EMBL" id="MDC8012684.1"/>
    </source>
</evidence>
<evidence type="ECO:0000313" key="2">
    <source>
        <dbReference type="Proteomes" id="UP001139971"/>
    </source>
</evidence>
<dbReference type="RefSeq" id="WP_263544983.1">
    <property type="nucleotide sequence ID" value="NZ_JAOVZO020000014.1"/>
</dbReference>
<proteinExistence type="predicted"/>
<accession>A0A9X3YHV9</accession>
<organism evidence="1 2">
    <name type="scientific">Tahibacter soli</name>
    <dbReference type="NCBI Taxonomy" id="2983605"/>
    <lineage>
        <taxon>Bacteria</taxon>
        <taxon>Pseudomonadati</taxon>
        <taxon>Pseudomonadota</taxon>
        <taxon>Gammaproteobacteria</taxon>
        <taxon>Lysobacterales</taxon>
        <taxon>Rhodanobacteraceae</taxon>
        <taxon>Tahibacter</taxon>
    </lineage>
</organism>
<name>A0A9X3YHV9_9GAMM</name>
<protein>
    <submittedName>
        <fullName evidence="1">Uncharacterized protein</fullName>
    </submittedName>
</protein>
<keyword evidence="2" id="KW-1185">Reference proteome</keyword>
<dbReference type="EMBL" id="JAOVZO020000014">
    <property type="protein sequence ID" value="MDC8012684.1"/>
    <property type="molecule type" value="Genomic_DNA"/>
</dbReference>
<gene>
    <name evidence="1" type="ORF">OD750_009000</name>
</gene>